<dbReference type="EMBL" id="MN740167">
    <property type="protein sequence ID" value="QHT91690.1"/>
    <property type="molecule type" value="Genomic_DNA"/>
</dbReference>
<evidence type="ECO:0000313" key="1">
    <source>
        <dbReference type="EMBL" id="QHT91690.1"/>
    </source>
</evidence>
<accession>A0A6C0IGA0</accession>
<dbReference type="AlphaFoldDB" id="A0A6C0IGA0"/>
<organism evidence="1">
    <name type="scientific">viral metagenome</name>
    <dbReference type="NCBI Taxonomy" id="1070528"/>
    <lineage>
        <taxon>unclassified sequences</taxon>
        <taxon>metagenomes</taxon>
        <taxon>organismal metagenomes</taxon>
    </lineage>
</organism>
<proteinExistence type="predicted"/>
<sequence>MERKIDSHEKLNSVSLEDEKDKTEFTENLVNHEIKEKQKNNCLKNFVKFICCKIK</sequence>
<name>A0A6C0IGA0_9ZZZZ</name>
<reference evidence="1" key="1">
    <citation type="journal article" date="2020" name="Nature">
        <title>Giant virus diversity and host interactions through global metagenomics.</title>
        <authorList>
            <person name="Schulz F."/>
            <person name="Roux S."/>
            <person name="Paez-Espino D."/>
            <person name="Jungbluth S."/>
            <person name="Walsh D.A."/>
            <person name="Denef V.J."/>
            <person name="McMahon K.D."/>
            <person name="Konstantinidis K.T."/>
            <person name="Eloe-Fadrosh E.A."/>
            <person name="Kyrpides N.C."/>
            <person name="Woyke T."/>
        </authorList>
    </citation>
    <scope>NUCLEOTIDE SEQUENCE</scope>
    <source>
        <strain evidence="1">GVMAG-M-3300023184-86</strain>
    </source>
</reference>
<protein>
    <submittedName>
        <fullName evidence="1">Uncharacterized protein</fullName>
    </submittedName>
</protein>